<sequence>METTQVNPKVCPFCKKENGCMADSPKPCWCNDIQVPLELRAHIPEHLKMKACICKECVLLFKNDPKAFESLYLPLK</sequence>
<dbReference type="EMBL" id="PDKN01000002">
    <property type="protein sequence ID" value="RXJ60048.1"/>
    <property type="molecule type" value="Genomic_DNA"/>
</dbReference>
<comment type="caution">
    <text evidence="1">The sequence shown here is derived from an EMBL/GenBank/DDBJ whole genome shotgun (WGS) entry which is preliminary data.</text>
</comment>
<keyword evidence="2" id="KW-1185">Reference proteome</keyword>
<accession>A0A4V1LP58</accession>
<dbReference type="InterPro" id="IPR032720">
    <property type="entry name" value="Cys_rich_CWC"/>
</dbReference>
<evidence type="ECO:0000313" key="2">
    <source>
        <dbReference type="Proteomes" id="UP000290657"/>
    </source>
</evidence>
<organism evidence="1 2">
    <name type="scientific">Candidatus Marinarcus aquaticus</name>
    <dbReference type="NCBI Taxonomy" id="2044504"/>
    <lineage>
        <taxon>Bacteria</taxon>
        <taxon>Pseudomonadati</taxon>
        <taxon>Campylobacterota</taxon>
        <taxon>Epsilonproteobacteria</taxon>
        <taxon>Campylobacterales</taxon>
        <taxon>Arcobacteraceae</taxon>
        <taxon>Candidatus Marinarcus</taxon>
    </lineage>
</organism>
<dbReference type="AlphaFoldDB" id="A0A4V1LP58"/>
<evidence type="ECO:0008006" key="3">
    <source>
        <dbReference type="Google" id="ProtNLM"/>
    </source>
</evidence>
<name>A0A4V1LP58_9BACT</name>
<dbReference type="OrthoDB" id="8912324at2"/>
<dbReference type="RefSeq" id="WP_128995354.1">
    <property type="nucleotide sequence ID" value="NZ_PDKN01000002.1"/>
</dbReference>
<evidence type="ECO:0000313" key="1">
    <source>
        <dbReference type="EMBL" id="RXJ60048.1"/>
    </source>
</evidence>
<reference evidence="1 2" key="1">
    <citation type="submission" date="2017-10" db="EMBL/GenBank/DDBJ databases">
        <title>Genomics of the genus Arcobacter.</title>
        <authorList>
            <person name="Perez-Cataluna A."/>
            <person name="Figueras M.J."/>
        </authorList>
    </citation>
    <scope>NUCLEOTIDE SEQUENCE [LARGE SCALE GENOMIC DNA]</scope>
    <source>
        <strain evidence="1 2">CECT 8987</strain>
    </source>
</reference>
<dbReference type="Proteomes" id="UP000290657">
    <property type="component" value="Unassembled WGS sequence"/>
</dbReference>
<gene>
    <name evidence="1" type="ORF">CRV04_03280</name>
</gene>
<proteinExistence type="predicted"/>
<dbReference type="Pfam" id="PF14375">
    <property type="entry name" value="Cys_rich_CWC"/>
    <property type="match status" value="1"/>
</dbReference>
<protein>
    <recommendedName>
        <fullName evidence="3">Cysteine-rich CWC family protein</fullName>
    </recommendedName>
</protein>